<protein>
    <submittedName>
        <fullName evidence="4">DNA mismatch repair protein MutT</fullName>
    </submittedName>
</protein>
<evidence type="ECO:0000256" key="1">
    <source>
        <dbReference type="ARBA" id="ARBA00001946"/>
    </source>
</evidence>
<keyword evidence="5" id="KW-1185">Reference proteome</keyword>
<organism evidence="4 5">
    <name type="scientific">Photobacterium lutimaris</name>
    <dbReference type="NCBI Taxonomy" id="388278"/>
    <lineage>
        <taxon>Bacteria</taxon>
        <taxon>Pseudomonadati</taxon>
        <taxon>Pseudomonadota</taxon>
        <taxon>Gammaproteobacteria</taxon>
        <taxon>Vibrionales</taxon>
        <taxon>Vibrionaceae</taxon>
        <taxon>Photobacterium</taxon>
    </lineage>
</organism>
<dbReference type="InterPro" id="IPR015797">
    <property type="entry name" value="NUDIX_hydrolase-like_dom_sf"/>
</dbReference>
<name>A0A2T3J4E5_9GAMM</name>
<dbReference type="GO" id="GO:0004081">
    <property type="term" value="F:bis(5'-nucleosyl)-tetraphosphatase (asymmetrical) activity"/>
    <property type="evidence" value="ECO:0007669"/>
    <property type="project" value="TreeGrafter"/>
</dbReference>
<dbReference type="AlphaFoldDB" id="A0A2T3J4E5"/>
<dbReference type="InterPro" id="IPR000086">
    <property type="entry name" value="NUDIX_hydrolase_dom"/>
</dbReference>
<dbReference type="PANTHER" id="PTHR21340:SF0">
    <property type="entry name" value="BIS(5'-NUCLEOSYL)-TETRAPHOSPHATASE [ASYMMETRICAL]"/>
    <property type="match status" value="1"/>
</dbReference>
<dbReference type="GO" id="GO:0006754">
    <property type="term" value="P:ATP biosynthetic process"/>
    <property type="evidence" value="ECO:0007669"/>
    <property type="project" value="TreeGrafter"/>
</dbReference>
<accession>A0A2T3J4E5</accession>
<dbReference type="InterPro" id="IPR051325">
    <property type="entry name" value="Nudix_hydrolase_domain"/>
</dbReference>
<dbReference type="InterPro" id="IPR020084">
    <property type="entry name" value="NUDIX_hydrolase_CS"/>
</dbReference>
<dbReference type="GO" id="GO:0006167">
    <property type="term" value="P:AMP biosynthetic process"/>
    <property type="evidence" value="ECO:0007669"/>
    <property type="project" value="TreeGrafter"/>
</dbReference>
<dbReference type="EMBL" id="PYMH01000001">
    <property type="protein sequence ID" value="PSU36160.1"/>
    <property type="molecule type" value="Genomic_DNA"/>
</dbReference>
<evidence type="ECO:0000256" key="2">
    <source>
        <dbReference type="ARBA" id="ARBA00022801"/>
    </source>
</evidence>
<dbReference type="SUPFAM" id="SSF55811">
    <property type="entry name" value="Nudix"/>
    <property type="match status" value="1"/>
</dbReference>
<gene>
    <name evidence="4" type="ORF">C9I99_03935</name>
</gene>
<evidence type="ECO:0000313" key="5">
    <source>
        <dbReference type="Proteomes" id="UP000241222"/>
    </source>
</evidence>
<dbReference type="OrthoDB" id="9761969at2"/>
<comment type="caution">
    <text evidence="4">The sequence shown here is derived from an EMBL/GenBank/DDBJ whole genome shotgun (WGS) entry which is preliminary data.</text>
</comment>
<sequence>MMKLNTSLVSGVVLTKQEQQFKMLLLKRTNEGYWCNVAGKIEQGEQAWQAFLRELKEETRLPVTQLYHADYLQQFYYPQADQIFIATGFVAFCDSEANVALNQEHTDHCWCSLEEAIRLVPYPNQRKFYQHVWQYFILETPSSLLRIPTDSLQV</sequence>
<proteinExistence type="predicted"/>
<comment type="cofactor">
    <cofactor evidence="1">
        <name>Mg(2+)</name>
        <dbReference type="ChEBI" id="CHEBI:18420"/>
    </cofactor>
</comment>
<dbReference type="PROSITE" id="PS00893">
    <property type="entry name" value="NUDIX_BOX"/>
    <property type="match status" value="1"/>
</dbReference>
<feature type="domain" description="Nudix hydrolase" evidence="3">
    <location>
        <begin position="4"/>
        <end position="135"/>
    </location>
</feature>
<dbReference type="PANTHER" id="PTHR21340">
    <property type="entry name" value="DIADENOSINE 5,5-P1,P4-TETRAPHOSPHATE PYROPHOSPHOHYDROLASE MUTT"/>
    <property type="match status" value="1"/>
</dbReference>
<dbReference type="Pfam" id="PF00293">
    <property type="entry name" value="NUDIX"/>
    <property type="match status" value="1"/>
</dbReference>
<keyword evidence="2" id="KW-0378">Hydrolase</keyword>
<dbReference type="Gene3D" id="3.90.79.10">
    <property type="entry name" value="Nucleoside Triphosphate Pyrophosphohydrolase"/>
    <property type="match status" value="1"/>
</dbReference>
<evidence type="ECO:0000313" key="4">
    <source>
        <dbReference type="EMBL" id="PSU36160.1"/>
    </source>
</evidence>
<reference evidence="4 5" key="1">
    <citation type="submission" date="2018-03" db="EMBL/GenBank/DDBJ databases">
        <title>Whole genome sequencing of Histamine producing bacteria.</title>
        <authorList>
            <person name="Butler K."/>
        </authorList>
    </citation>
    <scope>NUCLEOTIDE SEQUENCE [LARGE SCALE GENOMIC DNA]</scope>
    <source>
        <strain evidence="4 5">JCM 13586</strain>
    </source>
</reference>
<dbReference type="Proteomes" id="UP000241222">
    <property type="component" value="Unassembled WGS sequence"/>
</dbReference>
<evidence type="ECO:0000259" key="3">
    <source>
        <dbReference type="PROSITE" id="PS51462"/>
    </source>
</evidence>
<dbReference type="PROSITE" id="PS51462">
    <property type="entry name" value="NUDIX"/>
    <property type="match status" value="1"/>
</dbReference>
<dbReference type="RefSeq" id="WP_107347513.1">
    <property type="nucleotide sequence ID" value="NZ_PYMH01000001.1"/>
</dbReference>
<dbReference type="CDD" id="cd04664">
    <property type="entry name" value="NUDIX_DHNTPase_like"/>
    <property type="match status" value="1"/>
</dbReference>